<dbReference type="HAMAP" id="MF_00991">
    <property type="entry name" value="MqnB"/>
    <property type="match status" value="1"/>
</dbReference>
<accession>A0ABU9VE05</accession>
<comment type="similarity">
    <text evidence="1">Belongs to the PNP/UDP phosphorylase family. Futalosine hydrolase subfamily.</text>
</comment>
<dbReference type="InterPro" id="IPR000845">
    <property type="entry name" value="Nucleoside_phosphorylase_d"/>
</dbReference>
<sequence length="222" mass="23540">MAEQRKMDLPEILIMTSVEAEKDALERGLNGSTQFKVALTGVGPARAAARTATELAEHSYRYVINAGIAGGFKDKAPVTSIVVASEIVAADLGSESEEGFLSVDELGLGQAAIQTAHPFSSDLEQRLRENEETVTLAPILTLATVTGTSETTNALQQRFPLAAAEAMEGHGVATAADLAGIPVLEVRAISNEIGPRNREAWKIKEALQALERVGRALTEVFS</sequence>
<keyword evidence="1" id="KW-0474">Menaquinone biosynthesis</keyword>
<dbReference type="PANTHER" id="PTHR46832">
    <property type="entry name" value="5'-METHYLTHIOADENOSINE/S-ADENOSYLHOMOCYSTEINE NUCLEOSIDASE"/>
    <property type="match status" value="1"/>
</dbReference>
<dbReference type="EMBL" id="JBCITK010000001">
    <property type="protein sequence ID" value="MEN0642121.1"/>
    <property type="molecule type" value="Genomic_DNA"/>
</dbReference>
<dbReference type="NCBIfam" id="NF006087">
    <property type="entry name" value="PRK08236.1"/>
    <property type="match status" value="1"/>
</dbReference>
<organism evidence="4 5">
    <name type="scientific">Alkalicoccobacillus gibsonii</name>
    <dbReference type="NCBI Taxonomy" id="79881"/>
    <lineage>
        <taxon>Bacteria</taxon>
        <taxon>Bacillati</taxon>
        <taxon>Bacillota</taxon>
        <taxon>Bacilli</taxon>
        <taxon>Bacillales</taxon>
        <taxon>Bacillaceae</taxon>
        <taxon>Alkalicoccobacillus</taxon>
    </lineage>
</organism>
<evidence type="ECO:0000313" key="4">
    <source>
        <dbReference type="EMBL" id="MEN0642121.1"/>
    </source>
</evidence>
<dbReference type="Gene3D" id="3.40.50.1580">
    <property type="entry name" value="Nucleoside phosphorylase domain"/>
    <property type="match status" value="1"/>
</dbReference>
<dbReference type="SUPFAM" id="SSF53167">
    <property type="entry name" value="Purine and uridine phosphorylases"/>
    <property type="match status" value="1"/>
</dbReference>
<gene>
    <name evidence="1" type="primary">mqnB</name>
    <name evidence="4" type="ORF">MKY91_02945</name>
</gene>
<dbReference type="Proteomes" id="UP001418796">
    <property type="component" value="Unassembled WGS sequence"/>
</dbReference>
<dbReference type="CDD" id="cd17766">
    <property type="entry name" value="futalosine_nucleosidase_MqnB"/>
    <property type="match status" value="1"/>
</dbReference>
<evidence type="ECO:0000256" key="2">
    <source>
        <dbReference type="NCBIfam" id="TIGR03664"/>
    </source>
</evidence>
<evidence type="ECO:0000256" key="1">
    <source>
        <dbReference type="HAMAP-Rule" id="MF_00991"/>
    </source>
</evidence>
<reference evidence="4 5" key="1">
    <citation type="submission" date="2024-03" db="EMBL/GenBank/DDBJ databases">
        <title>Bacilli Hybrid Assemblies.</title>
        <authorList>
            <person name="Kovac J."/>
        </authorList>
    </citation>
    <scope>NUCLEOTIDE SEQUENCE [LARGE SCALE GENOMIC DNA]</scope>
    <source>
        <strain evidence="4 5">FSL R7-0666</strain>
    </source>
</reference>
<keyword evidence="5" id="KW-1185">Reference proteome</keyword>
<dbReference type="RefSeq" id="WP_343129277.1">
    <property type="nucleotide sequence ID" value="NZ_JBCITK010000001.1"/>
</dbReference>
<protein>
    <recommendedName>
        <fullName evidence="1 2">Futalosine hydrolase</fullName>
        <shortName evidence="1">FL hydrolase</shortName>
        <ecNumber evidence="1 2">3.2.2.26</ecNumber>
    </recommendedName>
    <alternativeName>
        <fullName evidence="1">Futalosine nucleosidase</fullName>
    </alternativeName>
    <alternativeName>
        <fullName evidence="1">Menaquinone biosynthetic enzyme MqnB</fullName>
    </alternativeName>
</protein>
<dbReference type="GO" id="GO:0016798">
    <property type="term" value="F:hydrolase activity, acting on glycosyl bonds"/>
    <property type="evidence" value="ECO:0007669"/>
    <property type="project" value="UniProtKB-KW"/>
</dbReference>
<keyword evidence="4" id="KW-0326">Glycosidase</keyword>
<dbReference type="InterPro" id="IPR019963">
    <property type="entry name" value="FL_hydrolase_MqnB"/>
</dbReference>
<evidence type="ECO:0000313" key="5">
    <source>
        <dbReference type="Proteomes" id="UP001418796"/>
    </source>
</evidence>
<feature type="domain" description="Nucleoside phosphorylase" evidence="3">
    <location>
        <begin position="34"/>
        <end position="220"/>
    </location>
</feature>
<dbReference type="InterPro" id="IPR035994">
    <property type="entry name" value="Nucleoside_phosphorylase_sf"/>
</dbReference>
<comment type="catalytic activity">
    <reaction evidence="1">
        <text>futalosine + H2O = dehypoxanthine futalosine + hypoxanthine</text>
        <dbReference type="Rhea" id="RHEA:25904"/>
        <dbReference type="ChEBI" id="CHEBI:15377"/>
        <dbReference type="ChEBI" id="CHEBI:17368"/>
        <dbReference type="ChEBI" id="CHEBI:58863"/>
        <dbReference type="ChEBI" id="CHEBI:58864"/>
        <dbReference type="EC" id="3.2.2.26"/>
    </reaction>
</comment>
<keyword evidence="1 4" id="KW-0378">Hydrolase</keyword>
<dbReference type="Pfam" id="PF01048">
    <property type="entry name" value="PNP_UDP_1"/>
    <property type="match status" value="1"/>
</dbReference>
<dbReference type="EC" id="3.2.2.26" evidence="1 2"/>
<dbReference type="PANTHER" id="PTHR46832:SF2">
    <property type="entry name" value="FUTALOSINE HYDROLASE"/>
    <property type="match status" value="1"/>
</dbReference>
<comment type="function">
    <text evidence="1">Catalyzes the hydrolysis of futalosine (FL) to dehypoxanthine futalosine (DHFL) and hypoxanthine, a step in the biosynthesis of menaquinone (MK, vitamin K2).</text>
</comment>
<comment type="pathway">
    <text evidence="1">Quinol/quinone metabolism; menaquinone biosynthesis.</text>
</comment>
<name>A0ABU9VE05_9BACI</name>
<comment type="caution">
    <text evidence="4">The sequence shown here is derived from an EMBL/GenBank/DDBJ whole genome shotgun (WGS) entry which is preliminary data.</text>
</comment>
<proteinExistence type="inferred from homology"/>
<dbReference type="NCBIfam" id="TIGR03664">
    <property type="entry name" value="fut_nucase"/>
    <property type="match status" value="1"/>
</dbReference>
<evidence type="ECO:0000259" key="3">
    <source>
        <dbReference type="Pfam" id="PF01048"/>
    </source>
</evidence>